<proteinExistence type="predicted"/>
<dbReference type="GO" id="GO:0005886">
    <property type="term" value="C:plasma membrane"/>
    <property type="evidence" value="ECO:0007669"/>
    <property type="project" value="UniProtKB-SubCell"/>
</dbReference>
<keyword evidence="2" id="KW-1003">Cell membrane</keyword>
<evidence type="ECO:0000256" key="2">
    <source>
        <dbReference type="ARBA" id="ARBA00022475"/>
    </source>
</evidence>
<evidence type="ECO:0000256" key="3">
    <source>
        <dbReference type="ARBA" id="ARBA00022692"/>
    </source>
</evidence>
<protein>
    <submittedName>
        <fullName evidence="8">Type II secretion system F family protein</fullName>
    </submittedName>
</protein>
<dbReference type="RefSeq" id="WP_121450812.1">
    <property type="nucleotide sequence ID" value="NZ_RBWE01000001.1"/>
</dbReference>
<dbReference type="InterPro" id="IPR042094">
    <property type="entry name" value="T2SS_GspF_sf"/>
</dbReference>
<dbReference type="PANTHER" id="PTHR35007">
    <property type="entry name" value="INTEGRAL MEMBRANE PROTEIN-RELATED"/>
    <property type="match status" value="1"/>
</dbReference>
<feature type="transmembrane region" description="Helical" evidence="6">
    <location>
        <begin position="241"/>
        <end position="266"/>
    </location>
</feature>
<evidence type="ECO:0000256" key="5">
    <source>
        <dbReference type="ARBA" id="ARBA00023136"/>
    </source>
</evidence>
<keyword evidence="5 6" id="KW-0472">Membrane</keyword>
<dbReference type="PANTHER" id="PTHR35007:SF2">
    <property type="entry name" value="PILUS ASSEMBLE PROTEIN"/>
    <property type="match status" value="1"/>
</dbReference>
<organism evidence="8 9">
    <name type="scientific">Desulfofundulus salinus</name>
    <dbReference type="NCBI Taxonomy" id="2419843"/>
    <lineage>
        <taxon>Bacteria</taxon>
        <taxon>Bacillati</taxon>
        <taxon>Bacillota</taxon>
        <taxon>Clostridia</taxon>
        <taxon>Eubacteriales</taxon>
        <taxon>Peptococcaceae</taxon>
        <taxon>Desulfofundulus</taxon>
    </lineage>
</organism>
<dbReference type="Proteomes" id="UP000271256">
    <property type="component" value="Unassembled WGS sequence"/>
</dbReference>
<feature type="domain" description="Type II secretion system protein GspF" evidence="7">
    <location>
        <begin position="133"/>
        <end position="257"/>
    </location>
</feature>
<evidence type="ECO:0000259" key="7">
    <source>
        <dbReference type="Pfam" id="PF00482"/>
    </source>
</evidence>
<keyword evidence="9" id="KW-1185">Reference proteome</keyword>
<evidence type="ECO:0000256" key="6">
    <source>
        <dbReference type="SAM" id="Phobius"/>
    </source>
</evidence>
<dbReference type="OrthoDB" id="1805926at2"/>
<keyword evidence="3 6" id="KW-0812">Transmembrane</keyword>
<evidence type="ECO:0000313" key="8">
    <source>
        <dbReference type="EMBL" id="RKO66376.1"/>
    </source>
</evidence>
<keyword evidence="4 6" id="KW-1133">Transmembrane helix</keyword>
<dbReference type="InterPro" id="IPR018076">
    <property type="entry name" value="T2SS_GspF_dom"/>
</dbReference>
<reference evidence="8 9" key="1">
    <citation type="submission" date="2018-10" db="EMBL/GenBank/DDBJ databases">
        <authorList>
            <person name="Grouzdev D.S."/>
            <person name="Krutkina M.S."/>
            <person name="Tourova T.P."/>
            <person name="Nazina T.N."/>
        </authorList>
    </citation>
    <scope>NUCLEOTIDE SEQUENCE [LARGE SCALE GENOMIC DNA]</scope>
    <source>
        <strain evidence="8 9">435</strain>
    </source>
</reference>
<accession>A0A494WSS7</accession>
<name>A0A494WSS7_9FIRM</name>
<comment type="caution">
    <text evidence="8">The sequence shown here is derived from an EMBL/GenBank/DDBJ whole genome shotgun (WGS) entry which is preliminary data.</text>
</comment>
<dbReference type="AlphaFoldDB" id="A0A494WSS7"/>
<dbReference type="EMBL" id="RBWE01000001">
    <property type="protein sequence ID" value="RKO66376.1"/>
    <property type="molecule type" value="Genomic_DNA"/>
</dbReference>
<comment type="subcellular location">
    <subcellularLocation>
        <location evidence="1">Cell membrane</location>
        <topology evidence="1">Multi-pass membrane protein</topology>
    </subcellularLocation>
</comment>
<evidence type="ECO:0000256" key="1">
    <source>
        <dbReference type="ARBA" id="ARBA00004651"/>
    </source>
</evidence>
<evidence type="ECO:0000313" key="9">
    <source>
        <dbReference type="Proteomes" id="UP000271256"/>
    </source>
</evidence>
<gene>
    <name evidence="8" type="ORF">D7024_05075</name>
</gene>
<sequence length="271" mass="29784">MDLRLMAALLASAGIAALMLKKPSLFSEDVRGRAEELLARTGKRFSSGDSRTLLERKIVQANLDIRPEVFAGLRIALPLACMALFVPPALFGFLDIYWGIVPALALWFLPGWWLNNRVKSRVAAIRRDLPDFSIMFSTALAAGADILTALEQVASSLKGELGAEIQRACRDMAVGKRRTDALAEMAARCGVDELTALVRVIEQAQRYGSPLAETVKQHAAQMQLLRRYEAQRVAGELGVKIIFPIIMFILFPMLVLVGFPVVWHLVAALGN</sequence>
<dbReference type="Gene3D" id="1.20.81.30">
    <property type="entry name" value="Type II secretion system (T2SS), domain F"/>
    <property type="match status" value="1"/>
</dbReference>
<dbReference type="Pfam" id="PF00482">
    <property type="entry name" value="T2SSF"/>
    <property type="match status" value="1"/>
</dbReference>
<evidence type="ECO:0000256" key="4">
    <source>
        <dbReference type="ARBA" id="ARBA00022989"/>
    </source>
</evidence>
<feature type="transmembrane region" description="Helical" evidence="6">
    <location>
        <begin position="96"/>
        <end position="114"/>
    </location>
</feature>